<name>A0A0D0CJ03_9AGAR</name>
<organism evidence="2 3">
    <name type="scientific">Collybiopsis luxurians FD-317 M1</name>
    <dbReference type="NCBI Taxonomy" id="944289"/>
    <lineage>
        <taxon>Eukaryota</taxon>
        <taxon>Fungi</taxon>
        <taxon>Dikarya</taxon>
        <taxon>Basidiomycota</taxon>
        <taxon>Agaricomycotina</taxon>
        <taxon>Agaricomycetes</taxon>
        <taxon>Agaricomycetidae</taxon>
        <taxon>Agaricales</taxon>
        <taxon>Marasmiineae</taxon>
        <taxon>Omphalotaceae</taxon>
        <taxon>Collybiopsis</taxon>
        <taxon>Collybiopsis luxurians</taxon>
    </lineage>
</organism>
<dbReference type="HOGENOM" id="CLU_3019859_0_0_1"/>
<feature type="non-terminal residue" evidence="2">
    <location>
        <position position="1"/>
    </location>
</feature>
<keyword evidence="3" id="KW-1185">Reference proteome</keyword>
<dbReference type="OrthoDB" id="2900187at2759"/>
<dbReference type="InterPro" id="IPR014710">
    <property type="entry name" value="RmlC-like_jellyroll"/>
</dbReference>
<evidence type="ECO:0000256" key="1">
    <source>
        <dbReference type="SAM" id="MobiDB-lite"/>
    </source>
</evidence>
<sequence>LRAYYHDENPGDPRAPHDSSRPVPLEYLEKLGLSVFNFDSPNFESSAQEFAKQRGY</sequence>
<feature type="region of interest" description="Disordered" evidence="1">
    <location>
        <begin position="1"/>
        <end position="22"/>
    </location>
</feature>
<dbReference type="EMBL" id="KN834766">
    <property type="protein sequence ID" value="KIK62714.1"/>
    <property type="molecule type" value="Genomic_DNA"/>
</dbReference>
<feature type="compositionally biased region" description="Basic and acidic residues" evidence="1">
    <location>
        <begin position="1"/>
        <end position="20"/>
    </location>
</feature>
<protein>
    <submittedName>
        <fullName evidence="2">Uncharacterized protein</fullName>
    </submittedName>
</protein>
<evidence type="ECO:0000313" key="2">
    <source>
        <dbReference type="EMBL" id="KIK62714.1"/>
    </source>
</evidence>
<evidence type="ECO:0000313" key="3">
    <source>
        <dbReference type="Proteomes" id="UP000053593"/>
    </source>
</evidence>
<feature type="non-terminal residue" evidence="2">
    <location>
        <position position="56"/>
    </location>
</feature>
<gene>
    <name evidence="2" type="ORF">GYMLUDRAFT_142367</name>
</gene>
<dbReference type="Gene3D" id="2.60.120.10">
    <property type="entry name" value="Jelly Rolls"/>
    <property type="match status" value="1"/>
</dbReference>
<dbReference type="Proteomes" id="UP000053593">
    <property type="component" value="Unassembled WGS sequence"/>
</dbReference>
<accession>A0A0D0CJ03</accession>
<dbReference type="AlphaFoldDB" id="A0A0D0CJ03"/>
<proteinExistence type="predicted"/>
<reference evidence="2 3" key="1">
    <citation type="submission" date="2014-04" db="EMBL/GenBank/DDBJ databases">
        <title>Evolutionary Origins and Diversification of the Mycorrhizal Mutualists.</title>
        <authorList>
            <consortium name="DOE Joint Genome Institute"/>
            <consortium name="Mycorrhizal Genomics Consortium"/>
            <person name="Kohler A."/>
            <person name="Kuo A."/>
            <person name="Nagy L.G."/>
            <person name="Floudas D."/>
            <person name="Copeland A."/>
            <person name="Barry K.W."/>
            <person name="Cichocki N."/>
            <person name="Veneault-Fourrey C."/>
            <person name="LaButti K."/>
            <person name="Lindquist E.A."/>
            <person name="Lipzen A."/>
            <person name="Lundell T."/>
            <person name="Morin E."/>
            <person name="Murat C."/>
            <person name="Riley R."/>
            <person name="Ohm R."/>
            <person name="Sun H."/>
            <person name="Tunlid A."/>
            <person name="Henrissat B."/>
            <person name="Grigoriev I.V."/>
            <person name="Hibbett D.S."/>
            <person name="Martin F."/>
        </authorList>
    </citation>
    <scope>NUCLEOTIDE SEQUENCE [LARGE SCALE GENOMIC DNA]</scope>
    <source>
        <strain evidence="2 3">FD-317 M1</strain>
    </source>
</reference>